<feature type="chain" id="PRO_5044715685" description="Ig-like domain-containing protein" evidence="11">
    <location>
        <begin position="20"/>
        <end position="312"/>
    </location>
</feature>
<dbReference type="GO" id="GO:0098609">
    <property type="term" value="P:cell-cell adhesion"/>
    <property type="evidence" value="ECO:0007669"/>
    <property type="project" value="InterPro"/>
</dbReference>
<evidence type="ECO:0000256" key="9">
    <source>
        <dbReference type="ARBA" id="ARBA00023180"/>
    </source>
</evidence>
<evidence type="ECO:0000259" key="12">
    <source>
        <dbReference type="PROSITE" id="PS50835"/>
    </source>
</evidence>
<evidence type="ECO:0000313" key="14">
    <source>
        <dbReference type="Proteomes" id="UP000824782"/>
    </source>
</evidence>
<keyword evidence="4" id="KW-0677">Repeat</keyword>
<evidence type="ECO:0000256" key="3">
    <source>
        <dbReference type="ARBA" id="ARBA00022729"/>
    </source>
</evidence>
<feature type="domain" description="Ig-like" evidence="12">
    <location>
        <begin position="106"/>
        <end position="203"/>
    </location>
</feature>
<keyword evidence="5" id="KW-0130">Cell adhesion</keyword>
<sequence>MSRILLTLYTVILLHQARSDDAVEFKAINSELFALFGDSVWLNCSTPNPKTYFESRLFTKDNAKGSNWVAREVVVDDWEISTMYCYLSPDIDDIKRPITVMAYALPSNVTIDMQPLLKEGEESTITCTVHDVAPQELLTINITRGGDVIDSKSYGGPHVLQRRTVGRVYTFTASRGDNNMNFSCEAILQLGREQKRTKSPDITVQTYAPPEFSERLCPSTLLLGKEKKQVSCLADGNPPPTVECKAFGRHIKNMEAVTGNMTGNYTCLATNQYGNAAKFVTVEYDGNIGSKVGAEVIVVLLTAIITSVWDVL</sequence>
<dbReference type="SUPFAM" id="SSF48726">
    <property type="entry name" value="Immunoglobulin"/>
    <property type="match status" value="2"/>
</dbReference>
<evidence type="ECO:0000256" key="5">
    <source>
        <dbReference type="ARBA" id="ARBA00022889"/>
    </source>
</evidence>
<accession>A0AAV7BNX1</accession>
<keyword evidence="7" id="KW-0472">Membrane</keyword>
<dbReference type="PROSITE" id="PS50835">
    <property type="entry name" value="IG_LIKE"/>
    <property type="match status" value="1"/>
</dbReference>
<keyword evidence="10" id="KW-0393">Immunoglobulin domain</keyword>
<name>A0AAV7BNX1_ENGPU</name>
<keyword evidence="8" id="KW-1015">Disulfide bond</keyword>
<dbReference type="InterPro" id="IPR003987">
    <property type="entry name" value="ICAM_VCAM_N"/>
</dbReference>
<keyword evidence="14" id="KW-1185">Reference proteome</keyword>
<evidence type="ECO:0000256" key="7">
    <source>
        <dbReference type="ARBA" id="ARBA00023136"/>
    </source>
</evidence>
<organism evidence="13 14">
    <name type="scientific">Engystomops pustulosus</name>
    <name type="common">Tungara frog</name>
    <name type="synonym">Physalaemus pustulosus</name>
    <dbReference type="NCBI Taxonomy" id="76066"/>
    <lineage>
        <taxon>Eukaryota</taxon>
        <taxon>Metazoa</taxon>
        <taxon>Chordata</taxon>
        <taxon>Craniata</taxon>
        <taxon>Vertebrata</taxon>
        <taxon>Euteleostomi</taxon>
        <taxon>Amphibia</taxon>
        <taxon>Batrachia</taxon>
        <taxon>Anura</taxon>
        <taxon>Neobatrachia</taxon>
        <taxon>Hyloidea</taxon>
        <taxon>Leptodactylidae</taxon>
        <taxon>Leiuperinae</taxon>
        <taxon>Engystomops</taxon>
    </lineage>
</organism>
<dbReference type="Gene3D" id="2.60.40.10">
    <property type="entry name" value="Immunoglobulins"/>
    <property type="match status" value="3"/>
</dbReference>
<dbReference type="AlphaFoldDB" id="A0AAV7BNX1"/>
<evidence type="ECO:0000256" key="1">
    <source>
        <dbReference type="ARBA" id="ARBA00004479"/>
    </source>
</evidence>
<evidence type="ECO:0000256" key="8">
    <source>
        <dbReference type="ARBA" id="ARBA00023157"/>
    </source>
</evidence>
<dbReference type="GO" id="GO:0016020">
    <property type="term" value="C:membrane"/>
    <property type="evidence" value="ECO:0007669"/>
    <property type="project" value="UniProtKB-SubCell"/>
</dbReference>
<dbReference type="Proteomes" id="UP000824782">
    <property type="component" value="Unassembled WGS sequence"/>
</dbReference>
<dbReference type="PRINTS" id="PR01472">
    <property type="entry name" value="ICAMVCAM1"/>
</dbReference>
<dbReference type="InterPro" id="IPR013783">
    <property type="entry name" value="Ig-like_fold"/>
</dbReference>
<protein>
    <recommendedName>
        <fullName evidence="12">Ig-like domain-containing protein</fullName>
    </recommendedName>
</protein>
<keyword evidence="9" id="KW-0325">Glycoprotein</keyword>
<feature type="signal peptide" evidence="11">
    <location>
        <begin position="1"/>
        <end position="19"/>
    </location>
</feature>
<comment type="subcellular location">
    <subcellularLocation>
        <location evidence="1">Membrane</location>
        <topology evidence="1">Single-pass type I membrane protein</topology>
    </subcellularLocation>
</comment>
<dbReference type="InterPro" id="IPR047012">
    <property type="entry name" value="ICAM_VCAM"/>
</dbReference>
<proteinExistence type="predicted"/>
<comment type="caution">
    <text evidence="13">The sequence shown here is derived from an EMBL/GenBank/DDBJ whole genome shotgun (WGS) entry which is preliminary data.</text>
</comment>
<evidence type="ECO:0000313" key="13">
    <source>
        <dbReference type="EMBL" id="KAG8574027.1"/>
    </source>
</evidence>
<keyword evidence="3 11" id="KW-0732">Signal</keyword>
<dbReference type="PANTHER" id="PTHR13771">
    <property type="entry name" value="INTERCELLULAR ADHESION MOLECULE"/>
    <property type="match status" value="1"/>
</dbReference>
<dbReference type="EMBL" id="WNYA01000004">
    <property type="protein sequence ID" value="KAG8574028.1"/>
    <property type="molecule type" value="Genomic_DNA"/>
</dbReference>
<dbReference type="PANTHER" id="PTHR13771:SF9">
    <property type="entry name" value="INTERCELLULAR ADHESION MOLECULE 5"/>
    <property type="match status" value="1"/>
</dbReference>
<dbReference type="InterPro" id="IPR007110">
    <property type="entry name" value="Ig-like_dom"/>
</dbReference>
<dbReference type="GO" id="GO:0005178">
    <property type="term" value="F:integrin binding"/>
    <property type="evidence" value="ECO:0007669"/>
    <property type="project" value="InterPro"/>
</dbReference>
<evidence type="ECO:0000256" key="10">
    <source>
        <dbReference type="ARBA" id="ARBA00023319"/>
    </source>
</evidence>
<reference evidence="13" key="1">
    <citation type="thesis" date="2020" institute="ProQuest LLC" country="789 East Eisenhower Parkway, Ann Arbor, MI, USA">
        <title>Comparative Genomics and Chromosome Evolution.</title>
        <authorList>
            <person name="Mudd A.B."/>
        </authorList>
    </citation>
    <scope>NUCLEOTIDE SEQUENCE</scope>
    <source>
        <strain evidence="13">237g6f4</strain>
        <tissue evidence="13">Blood</tissue>
    </source>
</reference>
<evidence type="ECO:0000256" key="6">
    <source>
        <dbReference type="ARBA" id="ARBA00022989"/>
    </source>
</evidence>
<evidence type="ECO:0000256" key="11">
    <source>
        <dbReference type="SAM" id="SignalP"/>
    </source>
</evidence>
<gene>
    <name evidence="13" type="ORF">GDO81_009007</name>
</gene>
<keyword evidence="6" id="KW-1133">Transmembrane helix</keyword>
<dbReference type="InterPro" id="IPR036179">
    <property type="entry name" value="Ig-like_dom_sf"/>
</dbReference>
<keyword evidence="2" id="KW-0812">Transmembrane</keyword>
<evidence type="ECO:0000256" key="4">
    <source>
        <dbReference type="ARBA" id="ARBA00022737"/>
    </source>
</evidence>
<evidence type="ECO:0000256" key="2">
    <source>
        <dbReference type="ARBA" id="ARBA00022692"/>
    </source>
</evidence>
<dbReference type="EMBL" id="WNYA01000004">
    <property type="protein sequence ID" value="KAG8574027.1"/>
    <property type="molecule type" value="Genomic_DNA"/>
</dbReference>